<name>A0A6A1Q7K6_BALPH</name>
<dbReference type="GO" id="GO:0008656">
    <property type="term" value="F:cysteine-type endopeptidase activator activity involved in apoptotic process"/>
    <property type="evidence" value="ECO:0007669"/>
    <property type="project" value="TreeGrafter"/>
</dbReference>
<sequence length="234" mass="24678">RGLGPSPTGDRPPGPSKHQQTAPGLLGEAGHQQGQPASSSHHGGTGAVETRSRHSFYSAGTEDEEGTEEEEPSPFRGRSRSAPPNLWAAQRYGRELRRMSDEFHGSFKVSSGRGARGTVVPEHAGTWASSPEERGHSDADATKPQLGALPSVLVEPELGERRPRPLPVTFCPTSRISQPLLAAILGVGGSAGTGPVTPPPALGYHSRLRQLRAGINPNFARTLSSAVTLRADAR</sequence>
<evidence type="ECO:0000313" key="2">
    <source>
        <dbReference type="EMBL" id="KAB0404118.1"/>
    </source>
</evidence>
<dbReference type="AlphaFoldDB" id="A0A6A1Q7K6"/>
<dbReference type="GO" id="GO:0005829">
    <property type="term" value="C:cytosol"/>
    <property type="evidence" value="ECO:0007669"/>
    <property type="project" value="TreeGrafter"/>
</dbReference>
<feature type="region of interest" description="Disordered" evidence="1">
    <location>
        <begin position="1"/>
        <end position="93"/>
    </location>
</feature>
<protein>
    <recommendedName>
        <fullName evidence="4">Bcl2 antagonist of cell death</fullName>
    </recommendedName>
</protein>
<feature type="region of interest" description="Disordered" evidence="1">
    <location>
        <begin position="106"/>
        <end position="150"/>
    </location>
</feature>
<dbReference type="GO" id="GO:0005739">
    <property type="term" value="C:mitochondrion"/>
    <property type="evidence" value="ECO:0007669"/>
    <property type="project" value="TreeGrafter"/>
</dbReference>
<evidence type="ECO:0008006" key="4">
    <source>
        <dbReference type="Google" id="ProtNLM"/>
    </source>
</evidence>
<proteinExistence type="predicted"/>
<dbReference type="Proteomes" id="UP000437017">
    <property type="component" value="Unassembled WGS sequence"/>
</dbReference>
<dbReference type="EMBL" id="SGJD01000660">
    <property type="protein sequence ID" value="KAB0404118.1"/>
    <property type="molecule type" value="Genomic_DNA"/>
</dbReference>
<keyword evidence="3" id="KW-1185">Reference proteome</keyword>
<gene>
    <name evidence="2" type="ORF">E2I00_008871</name>
</gene>
<dbReference type="GO" id="GO:0019903">
    <property type="term" value="F:protein phosphatase binding"/>
    <property type="evidence" value="ECO:0007669"/>
    <property type="project" value="TreeGrafter"/>
</dbReference>
<dbReference type="Pfam" id="PF10514">
    <property type="entry name" value="Bcl-2_BAD"/>
    <property type="match status" value="1"/>
</dbReference>
<evidence type="ECO:0000313" key="3">
    <source>
        <dbReference type="Proteomes" id="UP000437017"/>
    </source>
</evidence>
<dbReference type="GO" id="GO:0071456">
    <property type="term" value="P:cellular response to hypoxia"/>
    <property type="evidence" value="ECO:0007669"/>
    <property type="project" value="TreeGrafter"/>
</dbReference>
<dbReference type="GO" id="GO:0097191">
    <property type="term" value="P:extrinsic apoptotic signaling pathway"/>
    <property type="evidence" value="ECO:0007669"/>
    <property type="project" value="TreeGrafter"/>
</dbReference>
<dbReference type="GO" id="GO:0097193">
    <property type="term" value="P:intrinsic apoptotic signaling pathway"/>
    <property type="evidence" value="ECO:0007669"/>
    <property type="project" value="TreeGrafter"/>
</dbReference>
<dbReference type="GO" id="GO:0019901">
    <property type="term" value="F:protein kinase binding"/>
    <property type="evidence" value="ECO:0007669"/>
    <property type="project" value="TreeGrafter"/>
</dbReference>
<feature type="compositionally biased region" description="Basic and acidic residues" evidence="1">
    <location>
        <begin position="131"/>
        <end position="141"/>
    </location>
</feature>
<comment type="caution">
    <text evidence="2">The sequence shown here is derived from an EMBL/GenBank/DDBJ whole genome shotgun (WGS) entry which is preliminary data.</text>
</comment>
<accession>A0A6A1Q7K6</accession>
<dbReference type="PANTHER" id="PTHR28540">
    <property type="entry name" value="BCL2-ASSOCIATED AGONIST OF CELL DEATH"/>
    <property type="match status" value="1"/>
</dbReference>
<dbReference type="PANTHER" id="PTHR28540:SF1">
    <property type="entry name" value="BCL2-ASSOCIATED AGONIST OF CELL DEATH"/>
    <property type="match status" value="1"/>
</dbReference>
<organism evidence="2 3">
    <name type="scientific">Balaenoptera physalus</name>
    <name type="common">Fin whale</name>
    <name type="synonym">Balaena physalus</name>
    <dbReference type="NCBI Taxonomy" id="9770"/>
    <lineage>
        <taxon>Eukaryota</taxon>
        <taxon>Metazoa</taxon>
        <taxon>Chordata</taxon>
        <taxon>Craniata</taxon>
        <taxon>Vertebrata</taxon>
        <taxon>Euteleostomi</taxon>
        <taxon>Mammalia</taxon>
        <taxon>Eutheria</taxon>
        <taxon>Laurasiatheria</taxon>
        <taxon>Artiodactyla</taxon>
        <taxon>Whippomorpha</taxon>
        <taxon>Cetacea</taxon>
        <taxon>Mysticeti</taxon>
        <taxon>Balaenopteridae</taxon>
        <taxon>Balaenoptera</taxon>
    </lineage>
</organism>
<reference evidence="2 3" key="1">
    <citation type="journal article" date="2019" name="PLoS ONE">
        <title>Genomic analyses reveal an absence of contemporary introgressive admixture between fin whales and blue whales, despite known hybrids.</title>
        <authorList>
            <person name="Westbury M.V."/>
            <person name="Petersen B."/>
            <person name="Lorenzen E.D."/>
        </authorList>
    </citation>
    <scope>NUCLEOTIDE SEQUENCE [LARGE SCALE GENOMIC DNA]</scope>
    <source>
        <strain evidence="2">FinWhale-01</strain>
    </source>
</reference>
<dbReference type="GO" id="GO:0046902">
    <property type="term" value="P:regulation of mitochondrial membrane permeability"/>
    <property type="evidence" value="ECO:0007669"/>
    <property type="project" value="TreeGrafter"/>
</dbReference>
<feature type="compositionally biased region" description="Acidic residues" evidence="1">
    <location>
        <begin position="61"/>
        <end position="72"/>
    </location>
</feature>
<feature type="non-terminal residue" evidence="2">
    <location>
        <position position="1"/>
    </location>
</feature>
<feature type="compositionally biased region" description="Polar residues" evidence="1">
    <location>
        <begin position="32"/>
        <end position="42"/>
    </location>
</feature>
<dbReference type="OrthoDB" id="8991151at2759"/>
<evidence type="ECO:0000256" key="1">
    <source>
        <dbReference type="SAM" id="MobiDB-lite"/>
    </source>
</evidence>
<dbReference type="GO" id="GO:0001836">
    <property type="term" value="P:release of cytochrome c from mitochondria"/>
    <property type="evidence" value="ECO:0007669"/>
    <property type="project" value="TreeGrafter"/>
</dbReference>
<dbReference type="InterPro" id="IPR018868">
    <property type="entry name" value="BAD"/>
</dbReference>